<dbReference type="Proteomes" id="UP000291088">
    <property type="component" value="Unassembled WGS sequence"/>
</dbReference>
<reference evidence="1 2" key="1">
    <citation type="submission" date="2019-01" db="EMBL/GenBank/DDBJ databases">
        <authorList>
            <person name="Deng T."/>
        </authorList>
    </citation>
    <scope>NUCLEOTIDE SEQUENCE [LARGE SCALE GENOMIC DNA]</scope>
    <source>
        <strain evidence="1 2">F8825</strain>
    </source>
</reference>
<gene>
    <name evidence="1" type="ORF">EUU22_10820</name>
</gene>
<dbReference type="OrthoDB" id="5294869at2"/>
<dbReference type="AlphaFoldDB" id="A0A4Q2T5D7"/>
<comment type="caution">
    <text evidence="1">The sequence shown here is derived from an EMBL/GenBank/DDBJ whole genome shotgun (WGS) entry which is preliminary data.</text>
</comment>
<organism evidence="1 2">
    <name type="scientific">Ciceribacter ferrooxidans</name>
    <dbReference type="NCBI Taxonomy" id="2509717"/>
    <lineage>
        <taxon>Bacteria</taxon>
        <taxon>Pseudomonadati</taxon>
        <taxon>Pseudomonadota</taxon>
        <taxon>Alphaproteobacteria</taxon>
        <taxon>Hyphomicrobiales</taxon>
        <taxon>Rhizobiaceae</taxon>
        <taxon>Ciceribacter</taxon>
    </lineage>
</organism>
<dbReference type="EMBL" id="SDVB01000216">
    <property type="protein sequence ID" value="RYC14006.1"/>
    <property type="molecule type" value="Genomic_DNA"/>
</dbReference>
<keyword evidence="2" id="KW-1185">Reference proteome</keyword>
<name>A0A4Q2T5D7_9HYPH</name>
<sequence>MKKFALLTIGFETPTPEIMSAWKAWFDSLKDNIIHQVGLRSGLEVSAAGTKDLPLGLDSVTGVMIISAASLDDAERMAQTNPFISSIRVYEVMER</sequence>
<dbReference type="RefSeq" id="WP_129332018.1">
    <property type="nucleotide sequence ID" value="NZ_SDVB01000216.1"/>
</dbReference>
<evidence type="ECO:0008006" key="3">
    <source>
        <dbReference type="Google" id="ProtNLM"/>
    </source>
</evidence>
<evidence type="ECO:0000313" key="1">
    <source>
        <dbReference type="EMBL" id="RYC14006.1"/>
    </source>
</evidence>
<proteinExistence type="predicted"/>
<accession>A0A4Q2T5D7</accession>
<evidence type="ECO:0000313" key="2">
    <source>
        <dbReference type="Proteomes" id="UP000291088"/>
    </source>
</evidence>
<protein>
    <recommendedName>
        <fullName evidence="3">YCII-related domain-containing protein</fullName>
    </recommendedName>
</protein>